<name>A0A1I2MLW5_9BACL</name>
<evidence type="ECO:0000313" key="2">
    <source>
        <dbReference type="EMBL" id="SFF91689.1"/>
    </source>
</evidence>
<evidence type="ECO:0000313" key="3">
    <source>
        <dbReference type="Proteomes" id="UP000198661"/>
    </source>
</evidence>
<gene>
    <name evidence="2" type="ORF">SAMN04488025_108115</name>
</gene>
<dbReference type="Proteomes" id="UP000198661">
    <property type="component" value="Unassembled WGS sequence"/>
</dbReference>
<dbReference type="InterPro" id="IPR008490">
    <property type="entry name" value="Transposase_InsH_N"/>
</dbReference>
<sequence length="80" mass="9432">MKAPKRSHVQPRLFQMIDLEAIVPQNHILRKLKDVINFSQVHKWVAPLYSEKMGRPSIDPELFVRITFWSTFLIIRNASC</sequence>
<keyword evidence="3" id="KW-1185">Reference proteome</keyword>
<dbReference type="EMBL" id="FOOK01000008">
    <property type="protein sequence ID" value="SFF91689.1"/>
    <property type="molecule type" value="Genomic_DNA"/>
</dbReference>
<protein>
    <recommendedName>
        <fullName evidence="1">Transposase InsH N-terminal domain-containing protein</fullName>
    </recommendedName>
</protein>
<reference evidence="2 3" key="1">
    <citation type="submission" date="2016-10" db="EMBL/GenBank/DDBJ databases">
        <authorList>
            <person name="de Groot N.N."/>
        </authorList>
    </citation>
    <scope>NUCLEOTIDE SEQUENCE [LARGE SCALE GENOMIC DNA]</scope>
    <source>
        <strain evidence="2 3">DSM 44945</strain>
    </source>
</reference>
<evidence type="ECO:0000259" key="1">
    <source>
        <dbReference type="Pfam" id="PF05598"/>
    </source>
</evidence>
<organism evidence="2 3">
    <name type="scientific">Planifilum fulgidum</name>
    <dbReference type="NCBI Taxonomy" id="201973"/>
    <lineage>
        <taxon>Bacteria</taxon>
        <taxon>Bacillati</taxon>
        <taxon>Bacillota</taxon>
        <taxon>Bacilli</taxon>
        <taxon>Bacillales</taxon>
        <taxon>Thermoactinomycetaceae</taxon>
        <taxon>Planifilum</taxon>
    </lineage>
</organism>
<accession>A0A1I2MLW5</accession>
<proteinExistence type="predicted"/>
<dbReference type="AlphaFoldDB" id="A0A1I2MLW5"/>
<dbReference type="Pfam" id="PF05598">
    <property type="entry name" value="DUF772"/>
    <property type="match status" value="1"/>
</dbReference>
<feature type="domain" description="Transposase InsH N-terminal" evidence="1">
    <location>
        <begin position="18"/>
        <end position="71"/>
    </location>
</feature>